<dbReference type="InterPro" id="IPR039356">
    <property type="entry name" value="YfbR/HDDC2"/>
</dbReference>
<protein>
    <recommendedName>
        <fullName evidence="5">5'-deoxynucleotidase</fullName>
        <ecNumber evidence="5">3.1.3.89</ecNumber>
    </recommendedName>
</protein>
<comment type="cofactor">
    <cofactor evidence="3">
        <name>Co(2+)</name>
        <dbReference type="ChEBI" id="CHEBI:48828"/>
    </cofactor>
</comment>
<dbReference type="PANTHER" id="PTHR11845">
    <property type="entry name" value="5'-DEOXYNUCLEOTIDASE HDDC2"/>
    <property type="match status" value="1"/>
</dbReference>
<evidence type="ECO:0000313" key="9">
    <source>
        <dbReference type="EMBL" id="HIU24607.1"/>
    </source>
</evidence>
<reference evidence="9" key="1">
    <citation type="submission" date="2020-10" db="EMBL/GenBank/DDBJ databases">
        <authorList>
            <person name="Gilroy R."/>
        </authorList>
    </citation>
    <scope>NUCLEOTIDE SEQUENCE</scope>
    <source>
        <strain evidence="9">ChiHjej12B11-29160</strain>
    </source>
</reference>
<dbReference type="PROSITE" id="PS51831">
    <property type="entry name" value="HD"/>
    <property type="match status" value="1"/>
</dbReference>
<accession>A0A9D1L605</accession>
<name>A0A9D1L605_9ACTN</name>
<evidence type="ECO:0000256" key="7">
    <source>
        <dbReference type="ARBA" id="ARBA00022801"/>
    </source>
</evidence>
<organism evidence="9 10">
    <name type="scientific">Candidatus Coprovicinus avistercoris</name>
    <dbReference type="NCBI Taxonomy" id="2840754"/>
    <lineage>
        <taxon>Bacteria</taxon>
        <taxon>Bacillati</taxon>
        <taxon>Actinomycetota</taxon>
        <taxon>Coriobacteriia</taxon>
        <taxon>Coriobacteriales</taxon>
        <taxon>Coriobacteriaceae</taxon>
        <taxon>Coriobacteriaceae incertae sedis</taxon>
        <taxon>Candidatus Coprovicinus</taxon>
    </lineage>
</organism>
<dbReference type="Gene3D" id="1.10.3210.10">
    <property type="entry name" value="Hypothetical protein af1432"/>
    <property type="match status" value="1"/>
</dbReference>
<dbReference type="NCBIfam" id="NF003009">
    <property type="entry name" value="PRK03826.1"/>
    <property type="match status" value="1"/>
</dbReference>
<keyword evidence="7 9" id="KW-0378">Hydrolase</keyword>
<dbReference type="PANTHER" id="PTHR11845:SF13">
    <property type="entry name" value="5'-DEOXYNUCLEOTIDASE HDDC2"/>
    <property type="match status" value="1"/>
</dbReference>
<evidence type="ECO:0000256" key="5">
    <source>
        <dbReference type="ARBA" id="ARBA00012964"/>
    </source>
</evidence>
<comment type="caution">
    <text evidence="9">The sequence shown here is derived from an EMBL/GenBank/DDBJ whole genome shotgun (WGS) entry which is preliminary data.</text>
</comment>
<dbReference type="EC" id="3.1.3.89" evidence="5"/>
<evidence type="ECO:0000313" key="10">
    <source>
        <dbReference type="Proteomes" id="UP000824078"/>
    </source>
</evidence>
<comment type="catalytic activity">
    <reaction evidence="1">
        <text>a 2'-deoxyribonucleoside 5'-phosphate + H2O = a 2'-deoxyribonucleoside + phosphate</text>
        <dbReference type="Rhea" id="RHEA:36167"/>
        <dbReference type="ChEBI" id="CHEBI:15377"/>
        <dbReference type="ChEBI" id="CHEBI:18274"/>
        <dbReference type="ChEBI" id="CHEBI:43474"/>
        <dbReference type="ChEBI" id="CHEBI:65317"/>
        <dbReference type="EC" id="3.1.3.89"/>
    </reaction>
</comment>
<proteinExistence type="predicted"/>
<evidence type="ECO:0000259" key="8">
    <source>
        <dbReference type="PROSITE" id="PS51831"/>
    </source>
</evidence>
<gene>
    <name evidence="9" type="primary">yfbR</name>
    <name evidence="9" type="ORF">IAD17_06765</name>
</gene>
<dbReference type="InterPro" id="IPR006674">
    <property type="entry name" value="HD_domain"/>
</dbReference>
<evidence type="ECO:0000256" key="6">
    <source>
        <dbReference type="ARBA" id="ARBA00022723"/>
    </source>
</evidence>
<dbReference type="CDD" id="cd00077">
    <property type="entry name" value="HDc"/>
    <property type="match status" value="1"/>
</dbReference>
<feature type="domain" description="HD" evidence="8">
    <location>
        <begin position="32"/>
        <end position="146"/>
    </location>
</feature>
<dbReference type="AlphaFoldDB" id="A0A9D1L605"/>
<dbReference type="SUPFAM" id="SSF109604">
    <property type="entry name" value="HD-domain/PDEase-like"/>
    <property type="match status" value="1"/>
</dbReference>
<evidence type="ECO:0000256" key="4">
    <source>
        <dbReference type="ARBA" id="ARBA00011738"/>
    </source>
</evidence>
<keyword evidence="6" id="KW-0479">Metal-binding</keyword>
<sequence length="202" mass="22312">MTNQTSTFLAILSRLKYIDRWALMRNARPENLAEHSLEVALIAHALVTLGNVRHNRNLDANAAAVLGLFHDASETLTGDMPTPVKYANGQIRDAYKDVESSAAEQLLATLPEDLRSSYAPLLNPQRTEDNQYLLRLVKAADKLSALIKCLEEAQAGNAEFRTAEVSTRQAVEQMASELPEVADFLEDFLPAYGSTLDELLGR</sequence>
<evidence type="ECO:0000256" key="1">
    <source>
        <dbReference type="ARBA" id="ARBA00001638"/>
    </source>
</evidence>
<dbReference type="Proteomes" id="UP000824078">
    <property type="component" value="Unassembled WGS sequence"/>
</dbReference>
<evidence type="ECO:0000256" key="2">
    <source>
        <dbReference type="ARBA" id="ARBA00001936"/>
    </source>
</evidence>
<comment type="cofactor">
    <cofactor evidence="2">
        <name>Mn(2+)</name>
        <dbReference type="ChEBI" id="CHEBI:29035"/>
    </cofactor>
</comment>
<dbReference type="GO" id="GO:0046872">
    <property type="term" value="F:metal ion binding"/>
    <property type="evidence" value="ECO:0007669"/>
    <property type="project" value="UniProtKB-KW"/>
</dbReference>
<reference evidence="9" key="2">
    <citation type="journal article" date="2021" name="PeerJ">
        <title>Extensive microbial diversity within the chicken gut microbiome revealed by metagenomics and culture.</title>
        <authorList>
            <person name="Gilroy R."/>
            <person name="Ravi A."/>
            <person name="Getino M."/>
            <person name="Pursley I."/>
            <person name="Horton D.L."/>
            <person name="Alikhan N.F."/>
            <person name="Baker D."/>
            <person name="Gharbi K."/>
            <person name="Hall N."/>
            <person name="Watson M."/>
            <person name="Adriaenssens E.M."/>
            <person name="Foster-Nyarko E."/>
            <person name="Jarju S."/>
            <person name="Secka A."/>
            <person name="Antonio M."/>
            <person name="Oren A."/>
            <person name="Chaudhuri R.R."/>
            <person name="La Ragione R."/>
            <person name="Hildebrand F."/>
            <person name="Pallen M.J."/>
        </authorList>
    </citation>
    <scope>NUCLEOTIDE SEQUENCE</scope>
    <source>
        <strain evidence="9">ChiHjej12B11-29160</strain>
    </source>
</reference>
<dbReference type="EMBL" id="DVMQ01000018">
    <property type="protein sequence ID" value="HIU24607.1"/>
    <property type="molecule type" value="Genomic_DNA"/>
</dbReference>
<dbReference type="InterPro" id="IPR003607">
    <property type="entry name" value="HD/PDEase_dom"/>
</dbReference>
<dbReference type="SMART" id="SM00471">
    <property type="entry name" value="HDc"/>
    <property type="match status" value="1"/>
</dbReference>
<dbReference type="GO" id="GO:0005737">
    <property type="term" value="C:cytoplasm"/>
    <property type="evidence" value="ECO:0007669"/>
    <property type="project" value="TreeGrafter"/>
</dbReference>
<comment type="subunit">
    <text evidence="4">Homodimer.</text>
</comment>
<dbReference type="Pfam" id="PF12917">
    <property type="entry name" value="YfbR-like"/>
    <property type="match status" value="1"/>
</dbReference>
<dbReference type="GO" id="GO:0002953">
    <property type="term" value="F:5'-deoxynucleotidase activity"/>
    <property type="evidence" value="ECO:0007669"/>
    <property type="project" value="UniProtKB-EC"/>
</dbReference>
<evidence type="ECO:0000256" key="3">
    <source>
        <dbReference type="ARBA" id="ARBA00001941"/>
    </source>
</evidence>